<evidence type="ECO:0000256" key="6">
    <source>
        <dbReference type="ARBA" id="ARBA00023136"/>
    </source>
</evidence>
<evidence type="ECO:0000256" key="7">
    <source>
        <dbReference type="SAM" id="Phobius"/>
    </source>
</evidence>
<evidence type="ECO:0000313" key="9">
    <source>
        <dbReference type="EMBL" id="MEQ3553353.1"/>
    </source>
</evidence>
<dbReference type="NCBIfam" id="TIGR00786">
    <property type="entry name" value="dctM"/>
    <property type="match status" value="1"/>
</dbReference>
<organism evidence="9 10">
    <name type="scientific">Pseudonocardia nematodicida</name>
    <dbReference type="NCBI Taxonomy" id="1206997"/>
    <lineage>
        <taxon>Bacteria</taxon>
        <taxon>Bacillati</taxon>
        <taxon>Actinomycetota</taxon>
        <taxon>Actinomycetes</taxon>
        <taxon>Pseudonocardiales</taxon>
        <taxon>Pseudonocardiaceae</taxon>
        <taxon>Pseudonocardia</taxon>
    </lineage>
</organism>
<keyword evidence="2" id="KW-1003">Cell membrane</keyword>
<evidence type="ECO:0000259" key="8">
    <source>
        <dbReference type="Pfam" id="PF06808"/>
    </source>
</evidence>
<feature type="transmembrane region" description="Helical" evidence="7">
    <location>
        <begin position="393"/>
        <end position="422"/>
    </location>
</feature>
<dbReference type="PANTHER" id="PTHR33362">
    <property type="entry name" value="SIALIC ACID TRAP TRANSPORTER PERMEASE PROTEIN SIAT-RELATED"/>
    <property type="match status" value="1"/>
</dbReference>
<sequence length="424" mass="43501">MDIALLLIVLLAAILAGIPIAYSLVLAALAFAVFFDHGVGLGMLVHSFTIANDSFPILAVPFFILAGMIMGKGGISRRLFNVATAWVGHVRGGFGVAAVLTALFFSAISGSGPGTVAAVGGMMIPQMVKRGYSRTFSGALIAAAGTMGVIIPPSIPLVIYGVTTGTSIGDLFLAGIIPGLLMSGALIVWAVTHARRRGIQGTEKAPLSARLRSLNQAKGALFLPVLILGGIYGGVFTPTEAAVVAVVYAGVFSTLIYRELDLSGLFRAMVSAATICSAIMLIVAAAAPFALFLAVAEAPGQVLNLVGAISTDPVVVICIVMVFLLLLGTFMETIAAITITAPILIILLGETDMDPVQIGILLVMFLALGFVSPPLGPNIFVAAKTAGVANEKLFVAVLPGFALLIGVCVLVAFVPALSLGLLSR</sequence>
<keyword evidence="4 7" id="KW-0812">Transmembrane</keyword>
<keyword evidence="6 7" id="KW-0472">Membrane</keyword>
<feature type="transmembrane region" description="Helical" evidence="7">
    <location>
        <begin position="241"/>
        <end position="257"/>
    </location>
</feature>
<feature type="transmembrane region" description="Helical" evidence="7">
    <location>
        <begin position="269"/>
        <end position="294"/>
    </location>
</feature>
<name>A0ABV1KJ41_9PSEU</name>
<dbReference type="InterPro" id="IPR004681">
    <property type="entry name" value="TRAP_DctM"/>
</dbReference>
<comment type="caution">
    <text evidence="9">The sequence shown here is derived from an EMBL/GenBank/DDBJ whole genome shotgun (WGS) entry which is preliminary data.</text>
</comment>
<keyword evidence="5 7" id="KW-1133">Transmembrane helix</keyword>
<dbReference type="Pfam" id="PF06808">
    <property type="entry name" value="DctM"/>
    <property type="match status" value="1"/>
</dbReference>
<proteinExistence type="predicted"/>
<evidence type="ECO:0000256" key="4">
    <source>
        <dbReference type="ARBA" id="ARBA00022692"/>
    </source>
</evidence>
<evidence type="ECO:0000256" key="2">
    <source>
        <dbReference type="ARBA" id="ARBA00022475"/>
    </source>
</evidence>
<dbReference type="PANTHER" id="PTHR33362:SF3">
    <property type="entry name" value="SIALIC ACID TRAP TRANSPORTER PERMEASE PROTEIN SIAT"/>
    <property type="match status" value="1"/>
</dbReference>
<feature type="transmembrane region" description="Helical" evidence="7">
    <location>
        <begin position="359"/>
        <end position="381"/>
    </location>
</feature>
<feature type="transmembrane region" description="Helical" evidence="7">
    <location>
        <begin position="95"/>
        <end position="124"/>
    </location>
</feature>
<dbReference type="EMBL" id="JBEDNQ010000010">
    <property type="protein sequence ID" value="MEQ3553353.1"/>
    <property type="molecule type" value="Genomic_DNA"/>
</dbReference>
<feature type="transmembrane region" description="Helical" evidence="7">
    <location>
        <begin position="136"/>
        <end position="159"/>
    </location>
</feature>
<dbReference type="PIRSF" id="PIRSF006066">
    <property type="entry name" value="HI0050"/>
    <property type="match status" value="1"/>
</dbReference>
<keyword evidence="3" id="KW-0997">Cell inner membrane</keyword>
<dbReference type="RefSeq" id="WP_349300422.1">
    <property type="nucleotide sequence ID" value="NZ_JBEDNQ010000010.1"/>
</dbReference>
<evidence type="ECO:0000313" key="10">
    <source>
        <dbReference type="Proteomes" id="UP001494902"/>
    </source>
</evidence>
<protein>
    <submittedName>
        <fullName evidence="9">TRAP transporter large permease</fullName>
    </submittedName>
</protein>
<gene>
    <name evidence="9" type="ORF">WIS52_23020</name>
</gene>
<feature type="transmembrane region" description="Helical" evidence="7">
    <location>
        <begin position="314"/>
        <end position="347"/>
    </location>
</feature>
<comment type="subcellular location">
    <subcellularLocation>
        <location evidence="1">Cell inner membrane</location>
        <topology evidence="1">Multi-pass membrane protein</topology>
    </subcellularLocation>
</comment>
<feature type="transmembrane region" description="Helical" evidence="7">
    <location>
        <begin position="171"/>
        <end position="191"/>
    </location>
</feature>
<evidence type="ECO:0000256" key="5">
    <source>
        <dbReference type="ARBA" id="ARBA00022989"/>
    </source>
</evidence>
<accession>A0ABV1KJ41</accession>
<feature type="domain" description="TRAP C4-dicarboxylate transport system permease DctM subunit" evidence="8">
    <location>
        <begin position="7"/>
        <end position="417"/>
    </location>
</feature>
<dbReference type="InterPro" id="IPR010656">
    <property type="entry name" value="DctM"/>
</dbReference>
<reference evidence="9 10" key="1">
    <citation type="submission" date="2024-03" db="EMBL/GenBank/DDBJ databases">
        <title>Draft genome sequence of Pseudonocardia nematodicida JCM 31783.</title>
        <authorList>
            <person name="Butdee W."/>
            <person name="Duangmal K."/>
        </authorList>
    </citation>
    <scope>NUCLEOTIDE SEQUENCE [LARGE SCALE GENOMIC DNA]</scope>
    <source>
        <strain evidence="9 10">JCM 31783</strain>
    </source>
</reference>
<keyword evidence="10" id="KW-1185">Reference proteome</keyword>
<dbReference type="Proteomes" id="UP001494902">
    <property type="component" value="Unassembled WGS sequence"/>
</dbReference>
<feature type="transmembrane region" description="Helical" evidence="7">
    <location>
        <begin position="219"/>
        <end position="235"/>
    </location>
</feature>
<evidence type="ECO:0000256" key="3">
    <source>
        <dbReference type="ARBA" id="ARBA00022519"/>
    </source>
</evidence>
<evidence type="ECO:0000256" key="1">
    <source>
        <dbReference type="ARBA" id="ARBA00004429"/>
    </source>
</evidence>